<organism evidence="2 3">
    <name type="scientific">Caenorhabditis nigoni</name>
    <dbReference type="NCBI Taxonomy" id="1611254"/>
    <lineage>
        <taxon>Eukaryota</taxon>
        <taxon>Metazoa</taxon>
        <taxon>Ecdysozoa</taxon>
        <taxon>Nematoda</taxon>
        <taxon>Chromadorea</taxon>
        <taxon>Rhabditida</taxon>
        <taxon>Rhabditina</taxon>
        <taxon>Rhabditomorpha</taxon>
        <taxon>Rhabditoidea</taxon>
        <taxon>Rhabditidae</taxon>
        <taxon>Peloderinae</taxon>
        <taxon>Caenorhabditis</taxon>
    </lineage>
</organism>
<evidence type="ECO:0000256" key="1">
    <source>
        <dbReference type="SAM" id="MobiDB-lite"/>
    </source>
</evidence>
<proteinExistence type="predicted"/>
<accession>A0A2G5T9U6</accession>
<gene>
    <name evidence="2" type="primary">Cnig_chr_V.g17527</name>
    <name evidence="2" type="ORF">B9Z55_017527</name>
</gene>
<dbReference type="Proteomes" id="UP000230233">
    <property type="component" value="Chromosome V"/>
</dbReference>
<dbReference type="EMBL" id="PDUG01000005">
    <property type="protein sequence ID" value="PIC24062.1"/>
    <property type="molecule type" value="Genomic_DNA"/>
</dbReference>
<evidence type="ECO:0000313" key="2">
    <source>
        <dbReference type="EMBL" id="PIC24062.1"/>
    </source>
</evidence>
<keyword evidence="3" id="KW-1185">Reference proteome</keyword>
<evidence type="ECO:0000313" key="3">
    <source>
        <dbReference type="Proteomes" id="UP000230233"/>
    </source>
</evidence>
<comment type="caution">
    <text evidence="2">The sequence shown here is derived from an EMBL/GenBank/DDBJ whole genome shotgun (WGS) entry which is preliminary data.</text>
</comment>
<protein>
    <submittedName>
        <fullName evidence="2">Uncharacterized protein</fullName>
    </submittedName>
</protein>
<sequence>MKAVRRIVMKCPSPSEFTDARDKMSVNMMNLKEFDKDACAQPRLQASDRSQLLAGQHEANLTVNNPKESSDAQESTVAEGSN</sequence>
<dbReference type="AlphaFoldDB" id="A0A2G5T9U6"/>
<name>A0A2G5T9U6_9PELO</name>
<feature type="region of interest" description="Disordered" evidence="1">
    <location>
        <begin position="59"/>
        <end position="82"/>
    </location>
</feature>
<reference evidence="3" key="1">
    <citation type="submission" date="2017-10" db="EMBL/GenBank/DDBJ databases">
        <title>Rapid genome shrinkage in a self-fertile nematode reveals novel sperm competition proteins.</title>
        <authorList>
            <person name="Yin D."/>
            <person name="Schwarz E.M."/>
            <person name="Thomas C.G."/>
            <person name="Felde R.L."/>
            <person name="Korf I.F."/>
            <person name="Cutter A.D."/>
            <person name="Schartner C.M."/>
            <person name="Ralston E.J."/>
            <person name="Meyer B.J."/>
            <person name="Haag E.S."/>
        </authorList>
    </citation>
    <scope>NUCLEOTIDE SEQUENCE [LARGE SCALE GENOMIC DNA]</scope>
    <source>
        <strain evidence="3">JU1422</strain>
    </source>
</reference>